<dbReference type="Gene3D" id="3.90.850.10">
    <property type="entry name" value="Fumarylacetoacetase-like, C-terminal domain"/>
    <property type="match status" value="1"/>
</dbReference>
<dbReference type="PANTHER" id="PTHR11820:SF8">
    <property type="entry name" value="BLL6360 PROTEIN"/>
    <property type="match status" value="1"/>
</dbReference>
<evidence type="ECO:0000259" key="3">
    <source>
        <dbReference type="Pfam" id="PF01557"/>
    </source>
</evidence>
<feature type="domain" description="Fumarylacetoacetase-like C-terminal" evidence="3">
    <location>
        <begin position="74"/>
        <end position="278"/>
    </location>
</feature>
<dbReference type="SUPFAM" id="SSF56529">
    <property type="entry name" value="FAH"/>
    <property type="match status" value="1"/>
</dbReference>
<protein>
    <submittedName>
        <fullName evidence="4">2-hydroxyhepta-24-diene-1 7-dioate isomerase5-carboxymethyl-2-oxo-hex-3-ene-1 7-dioate decarboxylase</fullName>
        <ecNumber evidence="4">5.3.3.10</ecNumber>
    </submittedName>
</protein>
<dbReference type="InterPro" id="IPR011234">
    <property type="entry name" value="Fumarylacetoacetase-like_C"/>
</dbReference>
<keyword evidence="5" id="KW-1185">Reference proteome</keyword>
<dbReference type="FunFam" id="3.90.850.10:FF:000002">
    <property type="entry name" value="2-hydroxyhepta-2,4-diene-1,7-dioate isomerase"/>
    <property type="match status" value="1"/>
</dbReference>
<dbReference type="AlphaFoldDB" id="A0A921TCN5"/>
<dbReference type="GO" id="GO:0008704">
    <property type="term" value="F:5-carboxymethyl-2-hydroxymuconate delta-isomerase activity"/>
    <property type="evidence" value="ECO:0007669"/>
    <property type="project" value="UniProtKB-EC"/>
</dbReference>
<organism evidence="4 5">
    <name type="scientific">Profundibacterium mesophilum KAUST100406-0324</name>
    <dbReference type="NCBI Taxonomy" id="1037889"/>
    <lineage>
        <taxon>Bacteria</taxon>
        <taxon>Pseudomonadati</taxon>
        <taxon>Pseudomonadota</taxon>
        <taxon>Alphaproteobacteria</taxon>
        <taxon>Rhodobacterales</taxon>
        <taxon>Roseobacteraceae</taxon>
        <taxon>Profundibacterium</taxon>
    </lineage>
</organism>
<sequence>MKLLRVGPAGAERPAILDAQGTPRDLSVKNIMPLAGEGVSIEALDRLRGIDVESLPPIEGTPRIGSCLGWVPNFFCVGLNYAKHAAEAGAEPPKEPILFSKASSALSGPNDTITLPQGSRKGDWEVELGVVIGRDCHGVSEADALSHVAGYCTINDVSEREFQIERGGQWIKGKSAPGFGPIGPWLVTADEVPDPQALRLWLSLNGTRVQDGETSDMIFGVAEIISYMSRFMRLQPGDIIATGTPSGVGMGMSPQRFLQPGDRLELEVSGLGRQVQEIAVAGG</sequence>
<name>A0A921TCN5_9RHOB</name>
<dbReference type="GO" id="GO:0019752">
    <property type="term" value="P:carboxylic acid metabolic process"/>
    <property type="evidence" value="ECO:0007669"/>
    <property type="project" value="UniProtKB-ARBA"/>
</dbReference>
<evidence type="ECO:0000256" key="2">
    <source>
        <dbReference type="ARBA" id="ARBA00022723"/>
    </source>
</evidence>
<dbReference type="EMBL" id="APKE01000026">
    <property type="protein sequence ID" value="KAF0675361.1"/>
    <property type="molecule type" value="Genomic_DNA"/>
</dbReference>
<dbReference type="GO" id="GO:0046872">
    <property type="term" value="F:metal ion binding"/>
    <property type="evidence" value="ECO:0007669"/>
    <property type="project" value="UniProtKB-KW"/>
</dbReference>
<dbReference type="EC" id="5.3.3.10" evidence="4"/>
<evidence type="ECO:0000256" key="1">
    <source>
        <dbReference type="ARBA" id="ARBA00010211"/>
    </source>
</evidence>
<keyword evidence="4" id="KW-0413">Isomerase</keyword>
<gene>
    <name evidence="4" type="primary">hpaG</name>
    <name evidence="4" type="ORF">PMES_02251</name>
</gene>
<reference evidence="4" key="1">
    <citation type="submission" date="2013-03" db="EMBL/GenBank/DDBJ databases">
        <title>Genome Sequence of the Profundibacterium mesophilum strain KAUST100406-0324T from Red Sea, a novel genus in the family Rhodobacteraceae.</title>
        <authorList>
            <person name="Essack M."/>
            <person name="Alam I."/>
            <person name="Lafi F."/>
            <person name="Alawi W."/>
            <person name="Kamanu F."/>
            <person name="Al-Suwailem A."/>
            <person name="Lee O.O."/>
            <person name="Xu Y."/>
            <person name="Bajic V."/>
            <person name="Qian P.-Y."/>
            <person name="Archer J."/>
        </authorList>
    </citation>
    <scope>NUCLEOTIDE SEQUENCE</scope>
    <source>
        <strain evidence="4">KAUST100406-0324</strain>
    </source>
</reference>
<proteinExistence type="inferred from homology"/>
<dbReference type="PANTHER" id="PTHR11820">
    <property type="entry name" value="ACYLPYRUVASE"/>
    <property type="match status" value="1"/>
</dbReference>
<comment type="caution">
    <text evidence="4">The sequence shown here is derived from an EMBL/GenBank/DDBJ whole genome shotgun (WGS) entry which is preliminary data.</text>
</comment>
<keyword evidence="2" id="KW-0479">Metal-binding</keyword>
<dbReference type="Pfam" id="PF01557">
    <property type="entry name" value="FAA_hydrolase"/>
    <property type="match status" value="1"/>
</dbReference>
<evidence type="ECO:0000313" key="4">
    <source>
        <dbReference type="EMBL" id="KAF0675361.1"/>
    </source>
</evidence>
<evidence type="ECO:0000313" key="5">
    <source>
        <dbReference type="Proteomes" id="UP000698242"/>
    </source>
</evidence>
<dbReference type="RefSeq" id="WP_159965770.1">
    <property type="nucleotide sequence ID" value="NZ_APKE01000026.1"/>
</dbReference>
<accession>A0A921TCN5</accession>
<dbReference type="OrthoDB" id="5197601at2"/>
<dbReference type="InterPro" id="IPR036663">
    <property type="entry name" value="Fumarylacetoacetase_C_sf"/>
</dbReference>
<dbReference type="Proteomes" id="UP000698242">
    <property type="component" value="Unassembled WGS sequence"/>
</dbReference>
<comment type="similarity">
    <text evidence="1">Belongs to the FAH family.</text>
</comment>